<gene>
    <name evidence="2" type="ORF">FPE_LOCUS34075</name>
</gene>
<evidence type="ECO:0000313" key="2">
    <source>
        <dbReference type="EMBL" id="CAI9786645.1"/>
    </source>
</evidence>
<dbReference type="EMBL" id="OU503057">
    <property type="protein sequence ID" value="CAI9786645.1"/>
    <property type="molecule type" value="Genomic_DNA"/>
</dbReference>
<accession>A0AAD2AJD7</accession>
<evidence type="ECO:0000313" key="3">
    <source>
        <dbReference type="Proteomes" id="UP000834106"/>
    </source>
</evidence>
<dbReference type="PANTHER" id="PTHR32246">
    <property type="entry name" value="INGRESSION PROTEIN FIC1"/>
    <property type="match status" value="1"/>
</dbReference>
<sequence>MDRQNYILYRKFNLILISAANLPNVHTYSKPKMYAKVSFCGDKKTEQRTQVDKDGLLNPAWNYTMNYKIAESGITHSGLQLVIKLYCKRRTLRDRYAGEIHKSVKELFDDAHNKGGSDTLSLPITNGSAETGGRFNNTWSGCASFFWS</sequence>
<dbReference type="InterPro" id="IPR035892">
    <property type="entry name" value="C2_domain_sf"/>
</dbReference>
<dbReference type="AlphaFoldDB" id="A0AAD2AJD7"/>
<organism evidence="2 3">
    <name type="scientific">Fraxinus pennsylvanica</name>
    <dbReference type="NCBI Taxonomy" id="56036"/>
    <lineage>
        <taxon>Eukaryota</taxon>
        <taxon>Viridiplantae</taxon>
        <taxon>Streptophyta</taxon>
        <taxon>Embryophyta</taxon>
        <taxon>Tracheophyta</taxon>
        <taxon>Spermatophyta</taxon>
        <taxon>Magnoliopsida</taxon>
        <taxon>eudicotyledons</taxon>
        <taxon>Gunneridae</taxon>
        <taxon>Pentapetalae</taxon>
        <taxon>asterids</taxon>
        <taxon>lamiids</taxon>
        <taxon>Lamiales</taxon>
        <taxon>Oleaceae</taxon>
        <taxon>Oleeae</taxon>
        <taxon>Fraxinus</taxon>
    </lineage>
</organism>
<dbReference type="InterPro" id="IPR000008">
    <property type="entry name" value="C2_dom"/>
</dbReference>
<dbReference type="Pfam" id="PF00168">
    <property type="entry name" value="C2"/>
    <property type="match status" value="1"/>
</dbReference>
<protein>
    <recommendedName>
        <fullName evidence="1">C2 domain-containing protein</fullName>
    </recommendedName>
</protein>
<keyword evidence="3" id="KW-1185">Reference proteome</keyword>
<dbReference type="Proteomes" id="UP000834106">
    <property type="component" value="Chromosome 22"/>
</dbReference>
<dbReference type="Gene3D" id="2.60.40.150">
    <property type="entry name" value="C2 domain"/>
    <property type="match status" value="1"/>
</dbReference>
<dbReference type="PROSITE" id="PS50004">
    <property type="entry name" value="C2"/>
    <property type="match status" value="1"/>
</dbReference>
<dbReference type="PANTHER" id="PTHR32246:SF22">
    <property type="entry name" value="C2 DOMAIN-CONTAINING PROTEIN"/>
    <property type="match status" value="1"/>
</dbReference>
<dbReference type="SUPFAM" id="SSF49562">
    <property type="entry name" value="C2 domain (Calcium/lipid-binding domain, CaLB)"/>
    <property type="match status" value="1"/>
</dbReference>
<dbReference type="SMART" id="SM00239">
    <property type="entry name" value="C2"/>
    <property type="match status" value="1"/>
</dbReference>
<name>A0AAD2AJD7_9LAMI</name>
<feature type="domain" description="C2" evidence="1">
    <location>
        <begin position="1"/>
        <end position="120"/>
    </location>
</feature>
<evidence type="ECO:0000259" key="1">
    <source>
        <dbReference type="PROSITE" id="PS50004"/>
    </source>
</evidence>
<proteinExistence type="predicted"/>
<reference evidence="2" key="1">
    <citation type="submission" date="2023-05" db="EMBL/GenBank/DDBJ databases">
        <authorList>
            <person name="Huff M."/>
        </authorList>
    </citation>
    <scope>NUCLEOTIDE SEQUENCE</scope>
</reference>